<accession>A0AAC9D5R5</accession>
<name>A0AAC9D5R5_9FLAO</name>
<dbReference type="Proteomes" id="UP000093276">
    <property type="component" value="Chromosome"/>
</dbReference>
<sequence>MNKLGPVVVVDGSKGNCVLFQKIFKKLEMRNVLLCFGSLREAGYRLSEAGTDPFLLFVNVMQLAQNIRMTDYLLFRELRCPCLFFSISSARCFVVDVYTGPTLTYASSRWSEENFTEIIHSTLQHVAEESFKELLRRRIEDKN</sequence>
<dbReference type="EMBL" id="CP016907">
    <property type="protein sequence ID" value="AOC97047.1"/>
    <property type="molecule type" value="Genomic_DNA"/>
</dbReference>
<evidence type="ECO:0000313" key="2">
    <source>
        <dbReference type="Proteomes" id="UP000093276"/>
    </source>
</evidence>
<protein>
    <submittedName>
        <fullName evidence="1">Uncharacterized protein</fullName>
    </submittedName>
</protein>
<evidence type="ECO:0000313" key="1">
    <source>
        <dbReference type="EMBL" id="AOC97047.1"/>
    </source>
</evidence>
<proteinExistence type="predicted"/>
<gene>
    <name evidence="1" type="ORF">BB050_03969</name>
</gene>
<dbReference type="AlphaFoldDB" id="A0AAC9D5R5"/>
<dbReference type="KEGG" id="fjg:BB050_03969"/>
<dbReference type="RefSeq" id="WP_066034796.1">
    <property type="nucleotide sequence ID" value="NZ_CP016907.1"/>
</dbReference>
<reference evidence="1 2" key="1">
    <citation type="submission" date="2016-08" db="EMBL/GenBank/DDBJ databases">
        <title>Complete genome sequence of Flavobacterium johnsoniae strain GSE09, a volatile-producing biocontrol agent isolated from cucumber (Cucumis sativus).</title>
        <authorList>
            <person name="Jeong J.-J."/>
            <person name="Oh J.Y."/>
            <person name="Jim Y.J."/>
            <person name="Sang M.K."/>
            <person name="Kim K.D."/>
        </authorList>
    </citation>
    <scope>NUCLEOTIDE SEQUENCE [LARGE SCALE GENOMIC DNA]</scope>
    <source>
        <strain evidence="1 2">GSE09</strain>
    </source>
</reference>
<organism evidence="1 2">
    <name type="scientific">Flavobacterium anhuiense</name>
    <dbReference type="NCBI Taxonomy" id="459526"/>
    <lineage>
        <taxon>Bacteria</taxon>
        <taxon>Pseudomonadati</taxon>
        <taxon>Bacteroidota</taxon>
        <taxon>Flavobacteriia</taxon>
        <taxon>Flavobacteriales</taxon>
        <taxon>Flavobacteriaceae</taxon>
        <taxon>Flavobacterium</taxon>
    </lineage>
</organism>
<dbReference type="GeneID" id="32309851"/>